<dbReference type="InterPro" id="IPR036514">
    <property type="entry name" value="SGNH_hydro_sf"/>
</dbReference>
<dbReference type="RefSeq" id="WP_105983743.1">
    <property type="nucleotide sequence ID" value="NZ_MQUC01000003.1"/>
</dbReference>
<dbReference type="EMBL" id="MQUC01000003">
    <property type="protein sequence ID" value="PRP68066.1"/>
    <property type="molecule type" value="Genomic_DNA"/>
</dbReference>
<dbReference type="SUPFAM" id="SSF52266">
    <property type="entry name" value="SGNH hydrolase"/>
    <property type="match status" value="1"/>
</dbReference>
<dbReference type="PANTHER" id="PTHR43695">
    <property type="entry name" value="PUTATIVE (AFU_ORTHOLOGUE AFUA_2G17250)-RELATED"/>
    <property type="match status" value="1"/>
</dbReference>
<keyword evidence="3" id="KW-0732">Signal</keyword>
<organism evidence="5 6">
    <name type="scientific">Nonlabens agnitus</name>
    <dbReference type="NCBI Taxonomy" id="870484"/>
    <lineage>
        <taxon>Bacteria</taxon>
        <taxon>Pseudomonadati</taxon>
        <taxon>Bacteroidota</taxon>
        <taxon>Flavobacteriia</taxon>
        <taxon>Flavobacteriales</taxon>
        <taxon>Flavobacteriaceae</taxon>
        <taxon>Nonlabens</taxon>
    </lineage>
</organism>
<comment type="similarity">
    <text evidence="1">Belongs to the 'GDSL' lipolytic enzyme family.</text>
</comment>
<dbReference type="CDD" id="cd01821">
    <property type="entry name" value="Rhamnogalacturan_acetylesterase_like"/>
    <property type="match status" value="1"/>
</dbReference>
<evidence type="ECO:0000256" key="3">
    <source>
        <dbReference type="SAM" id="SignalP"/>
    </source>
</evidence>
<keyword evidence="6" id="KW-1185">Reference proteome</keyword>
<dbReference type="GO" id="GO:0016788">
    <property type="term" value="F:hydrolase activity, acting on ester bonds"/>
    <property type="evidence" value="ECO:0007669"/>
    <property type="project" value="UniProtKB-ARBA"/>
</dbReference>
<dbReference type="PANTHER" id="PTHR43695:SF1">
    <property type="entry name" value="RHAMNOGALACTURONAN ACETYLESTERASE"/>
    <property type="match status" value="1"/>
</dbReference>
<dbReference type="Gene3D" id="3.40.50.1110">
    <property type="entry name" value="SGNH hydrolase"/>
    <property type="match status" value="1"/>
</dbReference>
<dbReference type="InterPro" id="IPR013830">
    <property type="entry name" value="SGNH_hydro"/>
</dbReference>
<reference evidence="5 6" key="1">
    <citation type="submission" date="2016-11" db="EMBL/GenBank/DDBJ databases">
        <title>Trade-off between light-utilization and light-protection in marine flavobacteria.</title>
        <authorList>
            <person name="Kumagai Y."/>
        </authorList>
    </citation>
    <scope>NUCLEOTIDE SEQUENCE [LARGE SCALE GENOMIC DNA]</scope>
    <source>
        <strain evidence="5 6">JCM 17109</strain>
    </source>
</reference>
<dbReference type="Proteomes" id="UP000239532">
    <property type="component" value="Unassembled WGS sequence"/>
</dbReference>
<dbReference type="Pfam" id="PF13472">
    <property type="entry name" value="Lipase_GDSL_2"/>
    <property type="match status" value="1"/>
</dbReference>
<name>A0A2S9WXG3_9FLAO</name>
<gene>
    <name evidence="5" type="ORF">BST86_13685</name>
</gene>
<evidence type="ECO:0000256" key="2">
    <source>
        <dbReference type="ARBA" id="ARBA00022801"/>
    </source>
</evidence>
<evidence type="ECO:0000259" key="4">
    <source>
        <dbReference type="Pfam" id="PF13472"/>
    </source>
</evidence>
<feature type="chain" id="PRO_5015684831" evidence="3">
    <location>
        <begin position="21"/>
        <end position="255"/>
    </location>
</feature>
<evidence type="ECO:0000313" key="5">
    <source>
        <dbReference type="EMBL" id="PRP68066.1"/>
    </source>
</evidence>
<accession>A0A2S9WXG3</accession>
<proteinExistence type="inferred from homology"/>
<feature type="signal peptide" evidence="3">
    <location>
        <begin position="1"/>
        <end position="20"/>
    </location>
</feature>
<feature type="domain" description="SGNH hydrolase-type esterase" evidence="4">
    <location>
        <begin position="35"/>
        <end position="206"/>
    </location>
</feature>
<keyword evidence="2" id="KW-0378">Hydrolase</keyword>
<dbReference type="OrthoDB" id="9807041at2"/>
<evidence type="ECO:0000256" key="1">
    <source>
        <dbReference type="ARBA" id="ARBA00008668"/>
    </source>
</evidence>
<comment type="caution">
    <text evidence="5">The sequence shown here is derived from an EMBL/GenBank/DDBJ whole genome shotgun (WGS) entry which is preliminary data.</text>
</comment>
<sequence length="255" mass="28899">MKLYNKFALLLLLTCSFAIAQEHVEGSSVITIHSIGDSTMAIKPNPDENPERGWAQMLPGFLSGNIALENYAVNGRSTRSFIIEGRWEKVFENLKMGDYVFIQFGHNDQKENDPKRYTNPHTAYRANLIKFVEDSRAKGAIPILFTSIVRRNYNENGTLVDTHGDYPVEVRQVAQEYNVPLIDLQYQTELLVESFGQEDSKDLYLHYKPKEIAYYPEGNEDDTHLSVLGATHVARLAVASLIQKVPVLSVYLKAD</sequence>
<dbReference type="InterPro" id="IPR037459">
    <property type="entry name" value="RhgT-like"/>
</dbReference>
<dbReference type="AlphaFoldDB" id="A0A2S9WXG3"/>
<evidence type="ECO:0000313" key="6">
    <source>
        <dbReference type="Proteomes" id="UP000239532"/>
    </source>
</evidence>
<protein>
    <submittedName>
        <fullName evidence="5">Rhamnogalacturonan acetylesterase</fullName>
    </submittedName>
</protein>